<keyword evidence="1 4" id="KW-0808">Transferase</keyword>
<dbReference type="InterPro" id="IPR000182">
    <property type="entry name" value="GNAT_dom"/>
</dbReference>
<proteinExistence type="predicted"/>
<name>A0A495DM58_9PROT</name>
<dbReference type="PROSITE" id="PS51186">
    <property type="entry name" value="GNAT"/>
    <property type="match status" value="1"/>
</dbReference>
<dbReference type="Proteomes" id="UP000273675">
    <property type="component" value="Unassembled WGS sequence"/>
</dbReference>
<dbReference type="PANTHER" id="PTHR43877:SF2">
    <property type="entry name" value="AMINOALKYLPHOSPHONATE N-ACETYLTRANSFERASE-RELATED"/>
    <property type="match status" value="1"/>
</dbReference>
<dbReference type="RefSeq" id="WP_121210108.1">
    <property type="nucleotide sequence ID" value="NZ_RBIM01000002.1"/>
</dbReference>
<sequence length="162" mass="17814">MTTPVRLAVRDDIDRIDAIEAASFTADRFARRNLRRMLTGGRTRFFLADAETGQGGYLALSLRTGSTVARIYSLAVDPVSRRQGIADALLQAAIACAAAENCDRVRLEVRPSNKAAVKLYERLGFRLHDKRIAYYEDGETALVLERPVGTGSTTFPAEHDPS</sequence>
<keyword evidence="2" id="KW-0012">Acyltransferase</keyword>
<dbReference type="AlphaFoldDB" id="A0A495DM58"/>
<evidence type="ECO:0000256" key="2">
    <source>
        <dbReference type="ARBA" id="ARBA00023315"/>
    </source>
</evidence>
<evidence type="ECO:0000313" key="5">
    <source>
        <dbReference type="Proteomes" id="UP000273675"/>
    </source>
</evidence>
<dbReference type="GO" id="GO:0016747">
    <property type="term" value="F:acyltransferase activity, transferring groups other than amino-acyl groups"/>
    <property type="evidence" value="ECO:0007669"/>
    <property type="project" value="InterPro"/>
</dbReference>
<dbReference type="Gene3D" id="3.40.630.30">
    <property type="match status" value="1"/>
</dbReference>
<organism evidence="4 5">
    <name type="scientific">Maricaulis maris</name>
    <dbReference type="NCBI Taxonomy" id="74318"/>
    <lineage>
        <taxon>Bacteria</taxon>
        <taxon>Pseudomonadati</taxon>
        <taxon>Pseudomonadota</taxon>
        <taxon>Alphaproteobacteria</taxon>
        <taxon>Maricaulales</taxon>
        <taxon>Maricaulaceae</taxon>
        <taxon>Maricaulis</taxon>
    </lineage>
</organism>
<dbReference type="Pfam" id="PF00583">
    <property type="entry name" value="Acetyltransf_1"/>
    <property type="match status" value="1"/>
</dbReference>
<accession>A0A495DM58</accession>
<feature type="domain" description="N-acetyltransferase" evidence="3">
    <location>
        <begin position="3"/>
        <end position="149"/>
    </location>
</feature>
<evidence type="ECO:0000259" key="3">
    <source>
        <dbReference type="PROSITE" id="PS51186"/>
    </source>
</evidence>
<dbReference type="SUPFAM" id="SSF55729">
    <property type="entry name" value="Acyl-CoA N-acyltransferases (Nat)"/>
    <property type="match status" value="1"/>
</dbReference>
<gene>
    <name evidence="4" type="ORF">C7435_0756</name>
</gene>
<evidence type="ECO:0000256" key="1">
    <source>
        <dbReference type="ARBA" id="ARBA00022679"/>
    </source>
</evidence>
<dbReference type="PANTHER" id="PTHR43877">
    <property type="entry name" value="AMINOALKYLPHOSPHONATE N-ACETYLTRANSFERASE-RELATED-RELATED"/>
    <property type="match status" value="1"/>
</dbReference>
<reference evidence="4 5" key="1">
    <citation type="submission" date="2018-10" db="EMBL/GenBank/DDBJ databases">
        <title>Genomic Encyclopedia of Type Strains, Phase IV (KMG-IV): sequencing the most valuable type-strain genomes for metagenomic binning, comparative biology and taxonomic classification.</title>
        <authorList>
            <person name="Goeker M."/>
        </authorList>
    </citation>
    <scope>NUCLEOTIDE SEQUENCE [LARGE SCALE GENOMIC DNA]</scope>
    <source>
        <strain evidence="4 5">DSM 4734</strain>
    </source>
</reference>
<evidence type="ECO:0000313" key="4">
    <source>
        <dbReference type="EMBL" id="RKR02816.1"/>
    </source>
</evidence>
<dbReference type="OrthoDB" id="9803233at2"/>
<comment type="caution">
    <text evidence="4">The sequence shown here is derived from an EMBL/GenBank/DDBJ whole genome shotgun (WGS) entry which is preliminary data.</text>
</comment>
<dbReference type="InterPro" id="IPR016181">
    <property type="entry name" value="Acyl_CoA_acyltransferase"/>
</dbReference>
<dbReference type="InterPro" id="IPR050832">
    <property type="entry name" value="Bact_Acetyltransf"/>
</dbReference>
<dbReference type="EMBL" id="RBIM01000002">
    <property type="protein sequence ID" value="RKR02816.1"/>
    <property type="molecule type" value="Genomic_DNA"/>
</dbReference>
<protein>
    <submittedName>
        <fullName evidence="4">Ribosomal-protein-alanine acetyltransferase</fullName>
    </submittedName>
</protein>